<evidence type="ECO:0000256" key="1">
    <source>
        <dbReference type="SAM" id="MobiDB-lite"/>
    </source>
</evidence>
<accession>A0AAV5CRK0</accession>
<feature type="compositionally biased region" description="Low complexity" evidence="1">
    <location>
        <begin position="78"/>
        <end position="96"/>
    </location>
</feature>
<reference evidence="3" key="2">
    <citation type="submission" date="2021-12" db="EMBL/GenBank/DDBJ databases">
        <title>Resequencing data analysis of finger millet.</title>
        <authorList>
            <person name="Hatakeyama M."/>
            <person name="Aluri S."/>
            <person name="Balachadran M.T."/>
            <person name="Sivarajan S.R."/>
            <person name="Poveda L."/>
            <person name="Shimizu-Inatsugi R."/>
            <person name="Schlapbach R."/>
            <person name="Sreeman S.M."/>
            <person name="Shimizu K.K."/>
        </authorList>
    </citation>
    <scope>NUCLEOTIDE SEQUENCE</scope>
</reference>
<proteinExistence type="predicted"/>
<dbReference type="Proteomes" id="UP001054889">
    <property type="component" value="Unassembled WGS sequence"/>
</dbReference>
<evidence type="ECO:0000256" key="2">
    <source>
        <dbReference type="SAM" id="Phobius"/>
    </source>
</evidence>
<name>A0AAV5CRK0_ELECO</name>
<keyword evidence="4" id="KW-1185">Reference proteome</keyword>
<feature type="region of interest" description="Disordered" evidence="1">
    <location>
        <begin position="118"/>
        <end position="154"/>
    </location>
</feature>
<dbReference type="EMBL" id="BQKI01000008">
    <property type="protein sequence ID" value="GJN00668.1"/>
    <property type="molecule type" value="Genomic_DNA"/>
</dbReference>
<sequence length="217" mass="23029">MDVLEHPLEAVAFRLYSLQDASAASGAAAWTCLAAVLAAAAAAGLWRLRSSTPASGTEALKSLELEAYKAKQEVSLETARSSARSSPDSAASTAPSPKERYTAYYYRDSVRVGCCDVDDEEGDEVEEEEAEEQDEDDDGVYPTSGSTTGPFGWDQEVVRSLPLSPTAVEVGGRYRSPTAALGSRSSSVVRLWDEAIDAGVTASPRRRSRVVGPVAAF</sequence>
<comment type="caution">
    <text evidence="3">The sequence shown here is derived from an EMBL/GenBank/DDBJ whole genome shotgun (WGS) entry which is preliminary data.</text>
</comment>
<dbReference type="AlphaFoldDB" id="A0AAV5CRK0"/>
<gene>
    <name evidence="3" type="primary">ga17864</name>
    <name evidence="3" type="ORF">PR202_ga17864</name>
</gene>
<feature type="region of interest" description="Disordered" evidence="1">
    <location>
        <begin position="78"/>
        <end position="97"/>
    </location>
</feature>
<evidence type="ECO:0000313" key="4">
    <source>
        <dbReference type="Proteomes" id="UP001054889"/>
    </source>
</evidence>
<keyword evidence="2" id="KW-1133">Transmembrane helix</keyword>
<feature type="transmembrane region" description="Helical" evidence="2">
    <location>
        <begin position="27"/>
        <end position="46"/>
    </location>
</feature>
<organism evidence="3 4">
    <name type="scientific">Eleusine coracana subsp. coracana</name>
    <dbReference type="NCBI Taxonomy" id="191504"/>
    <lineage>
        <taxon>Eukaryota</taxon>
        <taxon>Viridiplantae</taxon>
        <taxon>Streptophyta</taxon>
        <taxon>Embryophyta</taxon>
        <taxon>Tracheophyta</taxon>
        <taxon>Spermatophyta</taxon>
        <taxon>Magnoliopsida</taxon>
        <taxon>Liliopsida</taxon>
        <taxon>Poales</taxon>
        <taxon>Poaceae</taxon>
        <taxon>PACMAD clade</taxon>
        <taxon>Chloridoideae</taxon>
        <taxon>Cynodonteae</taxon>
        <taxon>Eleusininae</taxon>
        <taxon>Eleusine</taxon>
    </lineage>
</organism>
<keyword evidence="2" id="KW-0812">Transmembrane</keyword>
<dbReference type="PANTHER" id="PTHR36369:SF3">
    <property type="entry name" value="OS06G0196200 PROTEIN"/>
    <property type="match status" value="1"/>
</dbReference>
<dbReference type="PANTHER" id="PTHR36369">
    <property type="entry name" value="TRANSMEMBRANE PROTEIN"/>
    <property type="match status" value="1"/>
</dbReference>
<feature type="compositionally biased region" description="Acidic residues" evidence="1">
    <location>
        <begin position="118"/>
        <end position="139"/>
    </location>
</feature>
<reference evidence="3" key="1">
    <citation type="journal article" date="2018" name="DNA Res.">
        <title>Multiple hybrid de novo genome assembly of finger millet, an orphan allotetraploid crop.</title>
        <authorList>
            <person name="Hatakeyama M."/>
            <person name="Aluri S."/>
            <person name="Balachadran M.T."/>
            <person name="Sivarajan S.R."/>
            <person name="Patrignani A."/>
            <person name="Gruter S."/>
            <person name="Poveda L."/>
            <person name="Shimizu-Inatsugi R."/>
            <person name="Baeten J."/>
            <person name="Francoijs K.J."/>
            <person name="Nataraja K.N."/>
            <person name="Reddy Y.A.N."/>
            <person name="Phadnis S."/>
            <person name="Ravikumar R.L."/>
            <person name="Schlapbach R."/>
            <person name="Sreeman S.M."/>
            <person name="Shimizu K.K."/>
        </authorList>
    </citation>
    <scope>NUCLEOTIDE SEQUENCE</scope>
</reference>
<evidence type="ECO:0000313" key="3">
    <source>
        <dbReference type="EMBL" id="GJN00668.1"/>
    </source>
</evidence>
<protein>
    <submittedName>
        <fullName evidence="3">Uncharacterized protein</fullName>
    </submittedName>
</protein>
<keyword evidence="2" id="KW-0472">Membrane</keyword>